<feature type="region of interest" description="Disordered" evidence="5">
    <location>
        <begin position="338"/>
        <end position="376"/>
    </location>
</feature>
<feature type="region of interest" description="Disordered" evidence="5">
    <location>
        <begin position="503"/>
        <end position="567"/>
    </location>
</feature>
<feature type="compositionally biased region" description="Low complexity" evidence="5">
    <location>
        <begin position="735"/>
        <end position="748"/>
    </location>
</feature>
<keyword evidence="2 6" id="KW-0812">Transmembrane</keyword>
<feature type="region of interest" description="Disordered" evidence="5">
    <location>
        <begin position="231"/>
        <end position="309"/>
    </location>
</feature>
<gene>
    <name evidence="7" type="ORF">CLODIP_2_CD15500</name>
</gene>
<dbReference type="GO" id="GO:0019230">
    <property type="term" value="P:proprioception"/>
    <property type="evidence" value="ECO:0007669"/>
    <property type="project" value="TreeGrafter"/>
</dbReference>
<feature type="region of interest" description="Disordered" evidence="5">
    <location>
        <begin position="998"/>
        <end position="1025"/>
    </location>
</feature>
<protein>
    <recommendedName>
        <fullName evidence="9">Protein stum</fullName>
    </recommendedName>
</protein>
<keyword evidence="8" id="KW-1185">Reference proteome</keyword>
<feature type="compositionally biased region" description="Low complexity" evidence="5">
    <location>
        <begin position="520"/>
        <end position="530"/>
    </location>
</feature>
<evidence type="ECO:0000256" key="1">
    <source>
        <dbReference type="ARBA" id="ARBA00004141"/>
    </source>
</evidence>
<evidence type="ECO:0000313" key="8">
    <source>
        <dbReference type="Proteomes" id="UP000494165"/>
    </source>
</evidence>
<name>A0A8S1CCA7_9INSE</name>
<dbReference type="EMBL" id="CADEPI010000010">
    <property type="protein sequence ID" value="CAB3362999.1"/>
    <property type="molecule type" value="Genomic_DNA"/>
</dbReference>
<feature type="compositionally biased region" description="Polar residues" evidence="5">
    <location>
        <begin position="83"/>
        <end position="102"/>
    </location>
</feature>
<feature type="compositionally biased region" description="Polar residues" evidence="5">
    <location>
        <begin position="686"/>
        <end position="695"/>
    </location>
</feature>
<dbReference type="GO" id="GO:0071683">
    <property type="term" value="C:sensory dendrite"/>
    <property type="evidence" value="ECO:0007669"/>
    <property type="project" value="TreeGrafter"/>
</dbReference>
<feature type="region of interest" description="Disordered" evidence="5">
    <location>
        <begin position="1121"/>
        <end position="1147"/>
    </location>
</feature>
<keyword evidence="3 6" id="KW-1133">Transmembrane helix</keyword>
<reference evidence="7 8" key="1">
    <citation type="submission" date="2020-04" db="EMBL/GenBank/DDBJ databases">
        <authorList>
            <person name="Alioto T."/>
            <person name="Alioto T."/>
            <person name="Gomez Garrido J."/>
        </authorList>
    </citation>
    <scope>NUCLEOTIDE SEQUENCE [LARGE SCALE GENOMIC DNA]</scope>
</reference>
<organism evidence="7 8">
    <name type="scientific">Cloeon dipterum</name>
    <dbReference type="NCBI Taxonomy" id="197152"/>
    <lineage>
        <taxon>Eukaryota</taxon>
        <taxon>Metazoa</taxon>
        <taxon>Ecdysozoa</taxon>
        <taxon>Arthropoda</taxon>
        <taxon>Hexapoda</taxon>
        <taxon>Insecta</taxon>
        <taxon>Pterygota</taxon>
        <taxon>Palaeoptera</taxon>
        <taxon>Ephemeroptera</taxon>
        <taxon>Pisciforma</taxon>
        <taxon>Baetidae</taxon>
        <taxon>Cloeon</taxon>
    </lineage>
</organism>
<feature type="region of interest" description="Disordered" evidence="5">
    <location>
        <begin position="648"/>
        <end position="695"/>
    </location>
</feature>
<feature type="region of interest" description="Disordered" evidence="5">
    <location>
        <begin position="68"/>
        <end position="216"/>
    </location>
</feature>
<dbReference type="InterPro" id="IPR026673">
    <property type="entry name" value="SPEC3/Stum"/>
</dbReference>
<evidence type="ECO:0000313" key="7">
    <source>
        <dbReference type="EMBL" id="CAB3362999.1"/>
    </source>
</evidence>
<feature type="compositionally biased region" description="Gly residues" evidence="5">
    <location>
        <begin position="510"/>
        <end position="519"/>
    </location>
</feature>
<comment type="subcellular location">
    <subcellularLocation>
        <location evidence="1">Membrane</location>
        <topology evidence="1">Multi-pass membrane protein</topology>
    </subcellularLocation>
</comment>
<feature type="compositionally biased region" description="Low complexity" evidence="5">
    <location>
        <begin position="164"/>
        <end position="176"/>
    </location>
</feature>
<feature type="compositionally biased region" description="Basic and acidic residues" evidence="5">
    <location>
        <begin position="249"/>
        <end position="258"/>
    </location>
</feature>
<dbReference type="Pfam" id="PF15795">
    <property type="entry name" value="Spec3"/>
    <property type="match status" value="1"/>
</dbReference>
<feature type="compositionally biased region" description="Basic and acidic residues" evidence="5">
    <location>
        <begin position="999"/>
        <end position="1013"/>
    </location>
</feature>
<evidence type="ECO:0000256" key="3">
    <source>
        <dbReference type="ARBA" id="ARBA00022989"/>
    </source>
</evidence>
<feature type="transmembrane region" description="Helical" evidence="6">
    <location>
        <begin position="1180"/>
        <end position="1204"/>
    </location>
</feature>
<evidence type="ECO:0000256" key="5">
    <source>
        <dbReference type="SAM" id="MobiDB-lite"/>
    </source>
</evidence>
<keyword evidence="4 6" id="KW-0472">Membrane</keyword>
<feature type="compositionally biased region" description="Low complexity" evidence="5">
    <location>
        <begin position="338"/>
        <end position="348"/>
    </location>
</feature>
<feature type="compositionally biased region" description="Low complexity" evidence="5">
    <location>
        <begin position="132"/>
        <end position="149"/>
    </location>
</feature>
<feature type="region of interest" description="Disordered" evidence="5">
    <location>
        <begin position="905"/>
        <end position="940"/>
    </location>
</feature>
<feature type="compositionally biased region" description="Polar residues" evidence="5">
    <location>
        <begin position="833"/>
        <end position="854"/>
    </location>
</feature>
<feature type="region of interest" description="Disordered" evidence="5">
    <location>
        <begin position="832"/>
        <end position="864"/>
    </location>
</feature>
<feature type="region of interest" description="Disordered" evidence="5">
    <location>
        <begin position="1"/>
        <end position="34"/>
    </location>
</feature>
<feature type="region of interest" description="Disordered" evidence="5">
    <location>
        <begin position="713"/>
        <end position="820"/>
    </location>
</feature>
<dbReference type="GO" id="GO:0050954">
    <property type="term" value="P:sensory perception of mechanical stimulus"/>
    <property type="evidence" value="ECO:0007669"/>
    <property type="project" value="TreeGrafter"/>
</dbReference>
<dbReference type="PANTHER" id="PTHR21676">
    <property type="entry name" value="PROTEIN STUM"/>
    <property type="match status" value="1"/>
</dbReference>
<accession>A0A8S1CCA7</accession>
<evidence type="ECO:0000256" key="6">
    <source>
        <dbReference type="SAM" id="Phobius"/>
    </source>
</evidence>
<feature type="compositionally biased region" description="Polar residues" evidence="5">
    <location>
        <begin position="752"/>
        <end position="765"/>
    </location>
</feature>
<dbReference type="Proteomes" id="UP000494165">
    <property type="component" value="Unassembled WGS sequence"/>
</dbReference>
<evidence type="ECO:0000256" key="4">
    <source>
        <dbReference type="ARBA" id="ARBA00023136"/>
    </source>
</evidence>
<feature type="transmembrane region" description="Helical" evidence="6">
    <location>
        <begin position="1224"/>
        <end position="1247"/>
    </location>
</feature>
<dbReference type="PANTHER" id="PTHR21676:SF6">
    <property type="entry name" value="PROTEIN STUM"/>
    <property type="match status" value="1"/>
</dbReference>
<proteinExistence type="predicted"/>
<feature type="compositionally biased region" description="Low complexity" evidence="5">
    <location>
        <begin position="356"/>
        <end position="376"/>
    </location>
</feature>
<dbReference type="OrthoDB" id="361532at2759"/>
<feature type="compositionally biased region" description="Low complexity" evidence="5">
    <location>
        <begin position="661"/>
        <end position="678"/>
    </location>
</feature>
<evidence type="ECO:0000256" key="2">
    <source>
        <dbReference type="ARBA" id="ARBA00022692"/>
    </source>
</evidence>
<evidence type="ECO:0008006" key="9">
    <source>
        <dbReference type="Google" id="ProtNLM"/>
    </source>
</evidence>
<feature type="compositionally biased region" description="Basic and acidic residues" evidence="5">
    <location>
        <begin position="274"/>
        <end position="309"/>
    </location>
</feature>
<sequence>MSPDRNLRRPVTSSGVSLHPRIPSLSPERLRTPSPIKFVIPVGDSQEPFPGLTLEIVSRSGTPEKEVAKTFTIYSPRKDEIRITSSDSRPATPQQPKSSSPTKVKGKPPKQPGDYLTENSPRTQWLVDRPCRSPSPVPVKVSNSRSSSPMKSINAYMKPPSRGPSPAGRGGRSPAPFDFSLERLSTAPAKRPPSRACCVKPTAKSSAMAKENKKKAVKLVDAQPEFVYHNPSMPIIKQGPDLPPPHTKLRPEPPEIRPRSRSKSSASFVVMREQTIDLPERLQSPKREQASKKGKNEPQHPDMVKAAIEAEKALEKSLAGKSKGDVAAAAAAQIEAATAAANAAANAAKRFGSRKGTPTKGAAAEAAAGVSGSTTSLRSAAGSVTNLKGSLFNLKGSMSNLKGSSSNLKESMTNLRGSTTNLRQGSSANLKGVAGSISNLKKMSGSTMSVRKATMGSTTSILSEVAASPKSAGGKSMKTMKMIANANASTTSIRSHLSKSVAFERPSGGSATGGEGGESGRAPSRSSSKGGAEGTPSKHSEAPSKSVSGSRETLRDGGHKLGSASTSRSFNKVIHNVKGEVQQSQKNIFNAVNTAVNMQQEKVSITSADRAAILHDEHAAGEKDDLPELPYDAKTRRHSKRFSALGRIAQMGARFHRNSKSDSSSSEKTVSRSSSKTSLNEKQGHLSKTNSQSSLGKLRSASGILGSIASLVSTKSGKDSENEGNSPAAVKKSGRMSASRAVRAMSAVKNIGRSQSRASMNKTQTEGSDGESGGESKRGSKWNVRSRDEEIMTVDSRSSSMASVAPTPPTKRSQSRLGSAAKAIKNIVRMGSRRQSLASESNTPESSIPSTPKTPRTPASLKKFGARAGKIAVFGKRYRKGKEEEEAEGAANPAAAPADMEVVNEVESKNSSKRGSQVTLSSKASKKGSKMGSMFSKGNETLGEELIARLDSISGSEMDESMSSGMAKSCCGFRGAWAYRLAARRWPCCGCCLRTPAPPKEKESKWADSRGSSDPEMQPTEDTPQKMRLIDKLKSGICCRRKKQQPMAPPVAPREPPKRTLGQRVKRVFACAAMRACCSKMSCSKLSCRGCCSKLNCCSKLSCACCCPCFAACCCRKCRKGSAVGDATPNPLDSKRPSLQSKRKSRSTINNEPIVRKLDVSLLDANSLLQRGIPVLSVKLAWLCLILNIFVPGLGTIFSGAFCLCMGRPRFSVEDRPEERIGTFVLDLIVGISQFFTVLFCLVGWGWSIWWGAIMLRLAKKNRRLMARAADEPVKAVPRKMSDPANKK</sequence>
<dbReference type="GO" id="GO:0042330">
    <property type="term" value="P:taxis"/>
    <property type="evidence" value="ECO:0007669"/>
    <property type="project" value="TreeGrafter"/>
</dbReference>
<comment type="caution">
    <text evidence="7">The sequence shown here is derived from an EMBL/GenBank/DDBJ whole genome shotgun (WGS) entry which is preliminary data.</text>
</comment>
<dbReference type="GO" id="GO:0016020">
    <property type="term" value="C:membrane"/>
    <property type="evidence" value="ECO:0007669"/>
    <property type="project" value="UniProtKB-SubCell"/>
</dbReference>